<proteinExistence type="predicted"/>
<evidence type="ECO:0000256" key="2">
    <source>
        <dbReference type="SAM" id="SignalP"/>
    </source>
</evidence>
<comment type="caution">
    <text evidence="3">The sequence shown here is derived from an EMBL/GenBank/DDBJ whole genome shotgun (WGS) entry which is preliminary data.</text>
</comment>
<feature type="signal peptide" evidence="2">
    <location>
        <begin position="1"/>
        <end position="20"/>
    </location>
</feature>
<accession>A0A6G4V495</accession>
<gene>
    <name evidence="3" type="ORF">G5C60_14315</name>
</gene>
<evidence type="ECO:0000313" key="4">
    <source>
        <dbReference type="Proteomes" id="UP000472335"/>
    </source>
</evidence>
<feature type="chain" id="PRO_5026106021" description="Secreted protein" evidence="2">
    <location>
        <begin position="21"/>
        <end position="129"/>
    </location>
</feature>
<reference evidence="3 4" key="1">
    <citation type="submission" date="2020-02" db="EMBL/GenBank/DDBJ databases">
        <title>Whole-genome analyses of novel actinobacteria.</title>
        <authorList>
            <person name="Sahin N."/>
            <person name="Gencbay T."/>
        </authorList>
    </citation>
    <scope>NUCLEOTIDE SEQUENCE [LARGE SCALE GENOMIC DNA]</scope>
    <source>
        <strain evidence="3 4">HC44</strain>
    </source>
</reference>
<keyword evidence="4" id="KW-1185">Reference proteome</keyword>
<keyword evidence="2" id="KW-0732">Signal</keyword>
<sequence>MPTALTAPAASAAPAPAAPAASSTSPFDVTYGATYARGTLTWNNRSVTVNGTLRSVSASDCRRVYVSTHDASDEGRNLGLKSSSLACNEVKPISFTVPADVPGGAAYVRVCLADANDTPLGRCKVYARP</sequence>
<evidence type="ECO:0008006" key="5">
    <source>
        <dbReference type="Google" id="ProtNLM"/>
    </source>
</evidence>
<protein>
    <recommendedName>
        <fullName evidence="5">Secreted protein</fullName>
    </recommendedName>
</protein>
<organism evidence="3 4">
    <name type="scientific">Streptomyces scabichelini</name>
    <dbReference type="NCBI Taxonomy" id="2711217"/>
    <lineage>
        <taxon>Bacteria</taxon>
        <taxon>Bacillati</taxon>
        <taxon>Actinomycetota</taxon>
        <taxon>Actinomycetes</taxon>
        <taxon>Kitasatosporales</taxon>
        <taxon>Streptomycetaceae</taxon>
        <taxon>Streptomyces</taxon>
    </lineage>
</organism>
<feature type="region of interest" description="Disordered" evidence="1">
    <location>
        <begin position="1"/>
        <end position="24"/>
    </location>
</feature>
<name>A0A6G4V495_9ACTN</name>
<dbReference type="EMBL" id="JAAKZY010000036">
    <property type="protein sequence ID" value="NGO08745.1"/>
    <property type="molecule type" value="Genomic_DNA"/>
</dbReference>
<dbReference type="AlphaFoldDB" id="A0A6G4V495"/>
<evidence type="ECO:0000256" key="1">
    <source>
        <dbReference type="SAM" id="MobiDB-lite"/>
    </source>
</evidence>
<dbReference type="Proteomes" id="UP000472335">
    <property type="component" value="Unassembled WGS sequence"/>
</dbReference>
<evidence type="ECO:0000313" key="3">
    <source>
        <dbReference type="EMBL" id="NGO08745.1"/>
    </source>
</evidence>